<evidence type="ECO:0000313" key="4">
    <source>
        <dbReference type="Proteomes" id="UP000195897"/>
    </source>
</evidence>
<dbReference type="Proteomes" id="UP000195897">
    <property type="component" value="Unassembled WGS sequence"/>
</dbReference>
<name>A0A1Y4LAZ3_9FIRM</name>
<dbReference type="InterPro" id="IPR036162">
    <property type="entry name" value="Resolvase-like_N_sf"/>
</dbReference>
<evidence type="ECO:0000313" key="3">
    <source>
        <dbReference type="EMBL" id="OUP51981.1"/>
    </source>
</evidence>
<proteinExistence type="predicted"/>
<dbReference type="InterPro" id="IPR038109">
    <property type="entry name" value="DNA_bind_recomb_sf"/>
</dbReference>
<reference evidence="4" key="1">
    <citation type="submission" date="2017-04" db="EMBL/GenBank/DDBJ databases">
        <title>Function of individual gut microbiota members based on whole genome sequencing of pure cultures obtained from chicken caecum.</title>
        <authorList>
            <person name="Medvecky M."/>
            <person name="Cejkova D."/>
            <person name="Polansky O."/>
            <person name="Karasova D."/>
            <person name="Kubasova T."/>
            <person name="Cizek A."/>
            <person name="Rychlik I."/>
        </authorList>
    </citation>
    <scope>NUCLEOTIDE SEQUENCE [LARGE SCALE GENOMIC DNA]</scope>
    <source>
        <strain evidence="4">An180</strain>
    </source>
</reference>
<dbReference type="Pfam" id="PF15714">
    <property type="entry name" value="SpoVT_C"/>
    <property type="match status" value="1"/>
</dbReference>
<comment type="caution">
    <text evidence="3">The sequence shown here is derived from an EMBL/GenBank/DDBJ whole genome shotgun (WGS) entry which is preliminary data.</text>
</comment>
<dbReference type="PANTHER" id="PTHR30461:SF23">
    <property type="entry name" value="DNA RECOMBINASE-RELATED"/>
    <property type="match status" value="1"/>
</dbReference>
<dbReference type="PANTHER" id="PTHR30461">
    <property type="entry name" value="DNA-INVERTASE FROM LAMBDOID PROPHAGE"/>
    <property type="match status" value="1"/>
</dbReference>
<accession>A0A1Y4LAZ3</accession>
<evidence type="ECO:0000259" key="2">
    <source>
        <dbReference type="PROSITE" id="PS51737"/>
    </source>
</evidence>
<dbReference type="PROSITE" id="PS51737">
    <property type="entry name" value="RECOMBINASE_DNA_BIND"/>
    <property type="match status" value="1"/>
</dbReference>
<feature type="domain" description="Recombinase" evidence="2">
    <location>
        <begin position="163"/>
        <end position="305"/>
    </location>
</feature>
<dbReference type="Gene3D" id="3.40.50.1390">
    <property type="entry name" value="Resolvase, N-terminal catalytic domain"/>
    <property type="match status" value="1"/>
</dbReference>
<gene>
    <name evidence="3" type="ORF">B5F17_10795</name>
</gene>
<dbReference type="InterPro" id="IPR025827">
    <property type="entry name" value="Zn_ribbon_recom_dom"/>
</dbReference>
<organism evidence="3 4">
    <name type="scientific">Butyricicoccus pullicaecorum</name>
    <dbReference type="NCBI Taxonomy" id="501571"/>
    <lineage>
        <taxon>Bacteria</taxon>
        <taxon>Bacillati</taxon>
        <taxon>Bacillota</taxon>
        <taxon>Clostridia</taxon>
        <taxon>Eubacteriales</taxon>
        <taxon>Butyricicoccaceae</taxon>
        <taxon>Butyricicoccus</taxon>
    </lineage>
</organism>
<dbReference type="Gene3D" id="3.30.450.40">
    <property type="match status" value="1"/>
</dbReference>
<keyword evidence="1" id="KW-0175">Coiled coil</keyword>
<evidence type="ECO:0000256" key="1">
    <source>
        <dbReference type="SAM" id="Coils"/>
    </source>
</evidence>
<sequence>MIEKFDIAGYCRISVDDDLDRDNVSIENQKAIIQDFVRQKFPGSTLTFYEDRDRSGYTFEQREGYQALRKKLMGHKYEILIVKDFSRFSRRNSRGLVELEDLRDAGVRIISIGDGIDFPNDDDWLKIQFQFLINEMPVTDTSKKVKNVIKRRQADGKWICAAPYGYIINKRQEFEIVPTEADIVRTIFRLYNEEGWGYKKIANYLTEQGIPTPRMAERDRKEAAGEEYKRAVKASWAIVTVQGILDNDFYIGTLRQGKYTRKKINGKDVRQAEDEQIVIENHHQAIIDYRTFAVTRALREKRTTSHYRGIKKYDNVYSGFLVCGDCGSPMFAMSRKDLKSAYTCGSYHRRGRAGCTSHHIRTDKLDELLKSYIRQVMEHSADMLERLNQDLAREQGDVTETEQSADHLAEVLVDLQSELKATKRQRIRDLMKHPDQEELLEETYDELEAELQKKIEGIRHQIDMLSDKRNTIIQVNRAARTAMDVFADILNKDPLERNDLELIIRQIKVFEDHLEIELQADVDAILRAGTLEDAVNFKNGMEHIAPVTIVQSSSKRPDKVFHANVISDGDPLEIYTDRDGEVIFKKYSPMGELGTFAGELAEALSRTAGLSCAICDRDAVIAAAGGAKKDIFEKAISNDLETLMEQRHVYEHTGSDDTLHVSDNDPYQVVVAAPIISEGDVTGCVALLSDSTDMVATEVESKLSQTAASFLARHVTM</sequence>
<dbReference type="InterPro" id="IPR011109">
    <property type="entry name" value="DNA_bind_recombinase_dom"/>
</dbReference>
<dbReference type="SUPFAM" id="SSF53041">
    <property type="entry name" value="Resolvase-like"/>
    <property type="match status" value="1"/>
</dbReference>
<dbReference type="RefSeq" id="WP_087373761.1">
    <property type="nucleotide sequence ID" value="NZ_NFKK01000014.1"/>
</dbReference>
<dbReference type="Gene3D" id="3.90.1750.20">
    <property type="entry name" value="Putative Large Serine Recombinase, Chain B, Domain 2"/>
    <property type="match status" value="1"/>
</dbReference>
<dbReference type="InterPro" id="IPR050639">
    <property type="entry name" value="SSR_resolvase"/>
</dbReference>
<dbReference type="InterPro" id="IPR029016">
    <property type="entry name" value="GAF-like_dom_sf"/>
</dbReference>
<dbReference type="EMBL" id="NFKK01000014">
    <property type="protein sequence ID" value="OUP51981.1"/>
    <property type="molecule type" value="Genomic_DNA"/>
</dbReference>
<dbReference type="Pfam" id="PF13408">
    <property type="entry name" value="Zn_ribbon_recom"/>
    <property type="match status" value="1"/>
</dbReference>
<dbReference type="Pfam" id="PF00239">
    <property type="entry name" value="Resolvase"/>
    <property type="match status" value="1"/>
</dbReference>
<dbReference type="InterPro" id="IPR006119">
    <property type="entry name" value="Resolv_N"/>
</dbReference>
<dbReference type="AlphaFoldDB" id="A0A1Y4LAZ3"/>
<feature type="coiled-coil region" evidence="1">
    <location>
        <begin position="374"/>
        <end position="468"/>
    </location>
</feature>
<dbReference type="GO" id="GO:0000150">
    <property type="term" value="F:DNA strand exchange activity"/>
    <property type="evidence" value="ECO:0007669"/>
    <property type="project" value="InterPro"/>
</dbReference>
<protein>
    <submittedName>
        <fullName evidence="3">Stage V sporulation protein T</fullName>
    </submittedName>
</protein>
<dbReference type="GO" id="GO:0003677">
    <property type="term" value="F:DNA binding"/>
    <property type="evidence" value="ECO:0007669"/>
    <property type="project" value="InterPro"/>
</dbReference>
<dbReference type="SMART" id="SM00857">
    <property type="entry name" value="Resolvase"/>
    <property type="match status" value="1"/>
</dbReference>
<dbReference type="Pfam" id="PF07508">
    <property type="entry name" value="Recombinase"/>
    <property type="match status" value="1"/>
</dbReference>